<dbReference type="AlphaFoldDB" id="A0A5C7JAG2"/>
<reference evidence="3 4" key="1">
    <citation type="submission" date="2018-09" db="EMBL/GenBank/DDBJ databases">
        <title>Metagenome Assembled Genomes from an Advanced Water Purification Facility.</title>
        <authorList>
            <person name="Stamps B.W."/>
            <person name="Spear J.R."/>
        </authorList>
    </citation>
    <scope>NUCLEOTIDE SEQUENCE [LARGE SCALE GENOMIC DNA]</scope>
    <source>
        <strain evidence="3">Bin_63_2</strain>
    </source>
</reference>
<protein>
    <submittedName>
        <fullName evidence="3">Uncharacterized protein</fullName>
    </submittedName>
</protein>
<keyword evidence="1" id="KW-0175">Coiled coil</keyword>
<feature type="non-terminal residue" evidence="3">
    <location>
        <position position="270"/>
    </location>
</feature>
<feature type="region of interest" description="Disordered" evidence="2">
    <location>
        <begin position="168"/>
        <end position="256"/>
    </location>
</feature>
<comment type="caution">
    <text evidence="3">The sequence shown here is derived from an EMBL/GenBank/DDBJ whole genome shotgun (WGS) entry which is preliminary data.</text>
</comment>
<organism evidence="3 4">
    <name type="scientific">Candidatus Dojkabacteria bacterium</name>
    <dbReference type="NCBI Taxonomy" id="2099670"/>
    <lineage>
        <taxon>Bacteria</taxon>
        <taxon>Candidatus Dojkabacteria</taxon>
    </lineage>
</organism>
<sequence>MGITFRHDAAGVVPPSNSTTRKYGQQLVLQQQQQDQQTRMQQQQQKYQGYQAGLDRLFYAGRQLSQNQFQLDRDKAQNQFQLQRDQAQIQAQEAERQQKFMEDARKMSGRFIMDAIENGEYDPVTSRELRQNLVDEAEALGNPKLDATQRAEALAAIRARRATLGANRIPKAPSPSAQEQFEQGVVTDPQTGMRYRQTAKGDYEPLDKSPQQQQPRNAADAFRTDPKIRKQYYDDAVADLQGGDASKPVTREEANRRAMELYDIDQKSFN</sequence>
<evidence type="ECO:0000256" key="1">
    <source>
        <dbReference type="SAM" id="Coils"/>
    </source>
</evidence>
<gene>
    <name evidence="3" type="ORF">E6Q11_00990</name>
</gene>
<name>A0A5C7JAG2_9BACT</name>
<feature type="compositionally biased region" description="Basic and acidic residues" evidence="2">
    <location>
        <begin position="222"/>
        <end position="233"/>
    </location>
</feature>
<evidence type="ECO:0000313" key="3">
    <source>
        <dbReference type="EMBL" id="TXG78467.1"/>
    </source>
</evidence>
<dbReference type="Proteomes" id="UP000321026">
    <property type="component" value="Unassembled WGS sequence"/>
</dbReference>
<dbReference type="EMBL" id="SSDS01000015">
    <property type="protein sequence ID" value="TXG78467.1"/>
    <property type="molecule type" value="Genomic_DNA"/>
</dbReference>
<feature type="region of interest" description="Disordered" evidence="2">
    <location>
        <begin position="1"/>
        <end position="21"/>
    </location>
</feature>
<proteinExistence type="predicted"/>
<evidence type="ECO:0000256" key="2">
    <source>
        <dbReference type="SAM" id="MobiDB-lite"/>
    </source>
</evidence>
<accession>A0A5C7JAG2</accession>
<feature type="coiled-coil region" evidence="1">
    <location>
        <begin position="77"/>
        <end position="104"/>
    </location>
</feature>
<evidence type="ECO:0000313" key="4">
    <source>
        <dbReference type="Proteomes" id="UP000321026"/>
    </source>
</evidence>